<dbReference type="PANTHER" id="PTHR21445">
    <property type="entry name" value="ENDONUCLEASE IV ENDODEOXYRIBONUCLEASE IV"/>
    <property type="match status" value="1"/>
</dbReference>
<dbReference type="PANTHER" id="PTHR21445:SF0">
    <property type="entry name" value="APURINIC-APYRIMIDINIC ENDONUCLEASE"/>
    <property type="match status" value="1"/>
</dbReference>
<keyword evidence="6 7" id="KW-0234">DNA repair</keyword>
<keyword evidence="7" id="KW-0255">Endonuclease</keyword>
<dbReference type="InterPro" id="IPR036237">
    <property type="entry name" value="Xyl_isomerase-like_sf"/>
</dbReference>
<feature type="binding site" evidence="7">
    <location>
        <position position="182"/>
    </location>
    <ligand>
        <name>Zn(2+)</name>
        <dbReference type="ChEBI" id="CHEBI:29105"/>
        <label>2</label>
    </ligand>
</feature>
<feature type="binding site" evidence="7">
    <location>
        <position position="148"/>
    </location>
    <ligand>
        <name>Zn(2+)</name>
        <dbReference type="ChEBI" id="CHEBI:29105"/>
        <label>1</label>
    </ligand>
</feature>
<evidence type="ECO:0000313" key="10">
    <source>
        <dbReference type="Proteomes" id="UP001559623"/>
    </source>
</evidence>
<dbReference type="EC" id="3.1.21.2" evidence="7"/>
<comment type="catalytic activity">
    <reaction evidence="7">
        <text>Endonucleolytic cleavage to 5'-phosphooligonucleotide end-products.</text>
        <dbReference type="EC" id="3.1.21.2"/>
    </reaction>
</comment>
<dbReference type="CDD" id="cd00019">
    <property type="entry name" value="AP2Ec"/>
    <property type="match status" value="1"/>
</dbReference>
<feature type="binding site" evidence="7">
    <location>
        <position position="232"/>
    </location>
    <ligand>
        <name>Zn(2+)</name>
        <dbReference type="ChEBI" id="CHEBI:29105"/>
        <label>3</label>
    </ligand>
</feature>
<dbReference type="GO" id="GO:0008833">
    <property type="term" value="F:deoxyribonuclease IV (phage-T4-induced) activity"/>
    <property type="evidence" value="ECO:0007669"/>
    <property type="project" value="UniProtKB-EC"/>
</dbReference>
<protein>
    <recommendedName>
        <fullName evidence="7">Probable endonuclease 4</fullName>
        <ecNumber evidence="7">3.1.21.2</ecNumber>
    </recommendedName>
    <alternativeName>
        <fullName evidence="7">Endodeoxyribonuclease IV</fullName>
    </alternativeName>
    <alternativeName>
        <fullName evidence="7">Endonuclease IV</fullName>
    </alternativeName>
</protein>
<feature type="binding site" evidence="7">
    <location>
        <position position="113"/>
    </location>
    <ligand>
        <name>Zn(2+)</name>
        <dbReference type="ChEBI" id="CHEBI:29105"/>
        <label>1</label>
    </ligand>
</feature>
<feature type="binding site" evidence="7">
    <location>
        <position position="262"/>
    </location>
    <ligand>
        <name>Zn(2+)</name>
        <dbReference type="ChEBI" id="CHEBI:29105"/>
        <label>2</label>
    </ligand>
</feature>
<evidence type="ECO:0000256" key="1">
    <source>
        <dbReference type="ARBA" id="ARBA00005340"/>
    </source>
</evidence>
<dbReference type="Proteomes" id="UP001559623">
    <property type="component" value="Unassembled WGS sequence"/>
</dbReference>
<dbReference type="NCBIfam" id="TIGR00587">
    <property type="entry name" value="nfo"/>
    <property type="match status" value="1"/>
</dbReference>
<keyword evidence="5 7" id="KW-0862">Zinc</keyword>
<dbReference type="Gene3D" id="3.20.20.150">
    <property type="entry name" value="Divalent-metal-dependent TIM barrel enzymes"/>
    <property type="match status" value="1"/>
</dbReference>
<dbReference type="InterPro" id="IPR013022">
    <property type="entry name" value="Xyl_isomerase-like_TIM-brl"/>
</dbReference>
<dbReference type="Pfam" id="PF01261">
    <property type="entry name" value="AP_endonuc_2"/>
    <property type="match status" value="1"/>
</dbReference>
<evidence type="ECO:0000313" key="9">
    <source>
        <dbReference type="EMBL" id="MEX5284453.1"/>
    </source>
</evidence>
<dbReference type="EMBL" id="JARVLH010000001">
    <property type="protein sequence ID" value="MEX5284453.1"/>
    <property type="molecule type" value="Genomic_DNA"/>
</dbReference>
<feature type="binding site" evidence="7">
    <location>
        <position position="217"/>
    </location>
    <ligand>
        <name>Zn(2+)</name>
        <dbReference type="ChEBI" id="CHEBI:29105"/>
        <label>2</label>
    </ligand>
</feature>
<comment type="similarity">
    <text evidence="1 7">Belongs to the AP endonuclease 2 family.</text>
</comment>
<evidence type="ECO:0000256" key="2">
    <source>
        <dbReference type="ARBA" id="ARBA00022723"/>
    </source>
</evidence>
<dbReference type="PROSITE" id="PS00730">
    <property type="entry name" value="AP_NUCLEASE_F2_2"/>
    <property type="match status" value="1"/>
</dbReference>
<feature type="binding site" evidence="7">
    <location>
        <position position="148"/>
    </location>
    <ligand>
        <name>Zn(2+)</name>
        <dbReference type="ChEBI" id="CHEBI:29105"/>
        <label>2</label>
    </ligand>
</feature>
<keyword evidence="2 7" id="KW-0479">Metal-binding</keyword>
<evidence type="ECO:0000256" key="5">
    <source>
        <dbReference type="ARBA" id="ARBA00022833"/>
    </source>
</evidence>
<accession>A0ABV3X2W6</accession>
<feature type="binding site" evidence="7">
    <location>
        <position position="73"/>
    </location>
    <ligand>
        <name>Zn(2+)</name>
        <dbReference type="ChEBI" id="CHEBI:29105"/>
        <label>1</label>
    </ligand>
</feature>
<keyword evidence="3 7" id="KW-0227">DNA damage</keyword>
<dbReference type="SMART" id="SM00518">
    <property type="entry name" value="AP2Ec"/>
    <property type="match status" value="1"/>
</dbReference>
<comment type="function">
    <text evidence="7">Endonuclease IV plays a role in DNA repair. It cleaves phosphodiester bonds at apurinic or apyrimidinic (AP) sites, generating a 3'-hydroxyl group and a 5'-terminal sugar phosphate.</text>
</comment>
<comment type="caution">
    <text evidence="9">The sequence shown here is derived from an EMBL/GenBank/DDBJ whole genome shotgun (WGS) entry which is preliminary data.</text>
</comment>
<dbReference type="RefSeq" id="WP_368846162.1">
    <property type="nucleotide sequence ID" value="NZ_CP194411.1"/>
</dbReference>
<feature type="binding site" evidence="7">
    <location>
        <position position="230"/>
    </location>
    <ligand>
        <name>Zn(2+)</name>
        <dbReference type="ChEBI" id="CHEBI:29105"/>
        <label>3</label>
    </ligand>
</feature>
<gene>
    <name evidence="7" type="primary">nfo</name>
    <name evidence="9" type="ORF">QCO44_02175</name>
</gene>
<keyword evidence="10" id="KW-1185">Reference proteome</keyword>
<evidence type="ECO:0000256" key="6">
    <source>
        <dbReference type="ARBA" id="ARBA00023204"/>
    </source>
</evidence>
<feature type="domain" description="Xylose isomerase-like TIM barrel" evidence="8">
    <location>
        <begin position="26"/>
        <end position="279"/>
    </location>
</feature>
<feature type="binding site" evidence="7">
    <location>
        <position position="185"/>
    </location>
    <ligand>
        <name>Zn(2+)</name>
        <dbReference type="ChEBI" id="CHEBI:29105"/>
        <label>3</label>
    </ligand>
</feature>
<name>A0ABV3X2W6_9FIRM</name>
<organism evidence="9 10">
    <name type="scientific">Selenomonas sputigena</name>
    <dbReference type="NCBI Taxonomy" id="69823"/>
    <lineage>
        <taxon>Bacteria</taxon>
        <taxon>Bacillati</taxon>
        <taxon>Bacillota</taxon>
        <taxon>Negativicutes</taxon>
        <taxon>Selenomonadales</taxon>
        <taxon>Selenomonadaceae</taxon>
        <taxon>Selenomonas</taxon>
    </lineage>
</organism>
<dbReference type="InterPro" id="IPR001719">
    <property type="entry name" value="AP_endonuc_2"/>
</dbReference>
<dbReference type="InterPro" id="IPR018246">
    <property type="entry name" value="AP_endonuc_F2_Zn_BS"/>
</dbReference>
<evidence type="ECO:0000256" key="7">
    <source>
        <dbReference type="HAMAP-Rule" id="MF_00152"/>
    </source>
</evidence>
<sequence length="290" mass="32114">MEKTTRTLHIGCHLSSAGGFLAMGKEATRLNADVFAFFTRNPRGGRAKPLDLEDIRSFVSYKETHGIGLLVAHAPYTMNACAAKENLRTFARDAMIDDLARLEHIPGNFYNFHPGSHVQQGSETGIALIAELLNDVLRPEQKTTVLLETMAGKGTEVGRSFQELRSIIDKVKLNEHIGICLDTCHIWDAGYDIRNHLDDVLAEFDNIIGFDRLRAVHLNDSQNTCASHKDRHARIGEGEIGLEALVRIINHPRLCHLPFILETPNDAAGYAEEIALLRQKAVSRSGKSSA</sequence>
<keyword evidence="7" id="KW-0540">Nuclease</keyword>
<dbReference type="PROSITE" id="PS51432">
    <property type="entry name" value="AP_NUCLEASE_F2_4"/>
    <property type="match status" value="1"/>
</dbReference>
<keyword evidence="4 7" id="KW-0378">Hydrolase</keyword>
<evidence type="ECO:0000256" key="4">
    <source>
        <dbReference type="ARBA" id="ARBA00022801"/>
    </source>
</evidence>
<evidence type="ECO:0000259" key="8">
    <source>
        <dbReference type="Pfam" id="PF01261"/>
    </source>
</evidence>
<reference evidence="9 10" key="1">
    <citation type="submission" date="2023-04" db="EMBL/GenBank/DDBJ databases">
        <title>Genome Sequence of Selenomonas sputigena ATCC 33150.</title>
        <authorList>
            <person name="Miller D.P."/>
            <person name="Anvari S."/>
            <person name="Polson S.W."/>
            <person name="Macdonald M."/>
            <person name="Mcdowell J.V."/>
        </authorList>
    </citation>
    <scope>NUCLEOTIDE SEQUENCE [LARGE SCALE GENOMIC DNA]</scope>
    <source>
        <strain evidence="9 10">ATCC 33150</strain>
    </source>
</reference>
<evidence type="ECO:0000256" key="3">
    <source>
        <dbReference type="ARBA" id="ARBA00022763"/>
    </source>
</evidence>
<proteinExistence type="inferred from homology"/>
<dbReference type="HAMAP" id="MF_00152">
    <property type="entry name" value="Nfo"/>
    <property type="match status" value="1"/>
</dbReference>
<comment type="cofactor">
    <cofactor evidence="7">
        <name>Zn(2+)</name>
        <dbReference type="ChEBI" id="CHEBI:29105"/>
    </cofactor>
    <text evidence="7">Binds 3 Zn(2+) ions.</text>
</comment>
<dbReference type="SUPFAM" id="SSF51658">
    <property type="entry name" value="Xylose isomerase-like"/>
    <property type="match status" value="1"/>
</dbReference>
<dbReference type="PROSITE" id="PS00731">
    <property type="entry name" value="AP_NUCLEASE_F2_3"/>
    <property type="match status" value="1"/>
</dbReference>